<sequence length="905" mass="98333">MSWDSTKVTGQILEASEWNAQVTYIKALIPDHLVAKNHDLLHTKQHAINAAADHTGVPSATENNYLSFNAGGLPKDSGQNSSSFDVAGAGAAAVATHESTYNHASYDSHLADATIHFTESNIDHRNIQYVGSNTHAQIDSHISSNHVTAFNSRTGAVTPANNDYTWAQVNKSTSSIGDITTKTHALLGSLNADDHALYILVAGTRAFTGVVGGITPTSTSHLATKGYVDGLIQGLDWQESVLDRYDPTGGLPGTPSTGDRYISTATANTWTDKYIYEYNGASWDETVPNEGYATWVEDENKLYVYNGTTWVKFGSTLSHDVLLDVSADDHHNQQHSIISSTDHTSAATAGQMLKADSNGLPIDATNTDTEVSTAYSHSQIAGGNSVHVSTTENTNWDTAYSHSQSNNQAHTDYLKNNADDITTGIITCSRNNPEFKWLSTDDGNYYGRIFRTASGRILSFANQVNKPGAQGFLGNEAINRDGALPATWTAIDMNTTAGITGTITDVDVWMQTTGTIKIKIFRITGSDVFFIGESEVFSASSGVKTERHLTTPIPGVQIGDRIGIVTPTGAIDMANSGGVSVIAQTATDVTTDSVLGDWTTYAGRVMSVKATISQADAVNERLGFRLRDGVAAAEGYIWDLGDITNYDGYGYIWNDIELYTDKKFYFRDSAIYISSEADTFLDLTADGAIRLNQDTLIDTTKKLEFNDVNSYFQYNSGDLDLFLVANKTLELQTNVYEDLFLSISGAKQPAANFPTWTAFDTNLKSFTFALNDYVDLQTTEILHGYAEGTNIEIHVHIITNGANDGTERKVKYIIYYSWGDKDEVMSAEANVSDEQTIVVSEADRTHHVVSLGVVTGTGYKINSALKMRVKRIAGTGVEPANDPFVEMVGVHYQKNTLGSRERLAK</sequence>
<accession>A0A0F9U029</accession>
<protein>
    <submittedName>
        <fullName evidence="1">Uncharacterized protein</fullName>
    </submittedName>
</protein>
<dbReference type="Pfam" id="PF10983">
    <property type="entry name" value="DUF2793"/>
    <property type="match status" value="1"/>
</dbReference>
<organism evidence="1">
    <name type="scientific">marine sediment metagenome</name>
    <dbReference type="NCBI Taxonomy" id="412755"/>
    <lineage>
        <taxon>unclassified sequences</taxon>
        <taxon>metagenomes</taxon>
        <taxon>ecological metagenomes</taxon>
    </lineage>
</organism>
<evidence type="ECO:0000313" key="1">
    <source>
        <dbReference type="EMBL" id="KKN46993.1"/>
    </source>
</evidence>
<dbReference type="EMBL" id="LAZR01001300">
    <property type="protein sequence ID" value="KKN46993.1"/>
    <property type="molecule type" value="Genomic_DNA"/>
</dbReference>
<dbReference type="InterPro" id="IPR021251">
    <property type="entry name" value="DUF2793"/>
</dbReference>
<name>A0A0F9U029_9ZZZZ</name>
<proteinExistence type="predicted"/>
<dbReference type="AlphaFoldDB" id="A0A0F9U029"/>
<comment type="caution">
    <text evidence="1">The sequence shown here is derived from an EMBL/GenBank/DDBJ whole genome shotgun (WGS) entry which is preliminary data.</text>
</comment>
<reference evidence="1" key="1">
    <citation type="journal article" date="2015" name="Nature">
        <title>Complex archaea that bridge the gap between prokaryotes and eukaryotes.</title>
        <authorList>
            <person name="Spang A."/>
            <person name="Saw J.H."/>
            <person name="Jorgensen S.L."/>
            <person name="Zaremba-Niedzwiedzka K."/>
            <person name="Martijn J."/>
            <person name="Lind A.E."/>
            <person name="van Eijk R."/>
            <person name="Schleper C."/>
            <person name="Guy L."/>
            <person name="Ettema T.J."/>
        </authorList>
    </citation>
    <scope>NUCLEOTIDE SEQUENCE</scope>
</reference>
<gene>
    <name evidence="1" type="ORF">LCGC14_0667330</name>
</gene>